<protein>
    <submittedName>
        <fullName evidence="1">Uncharacterized protein</fullName>
    </submittedName>
</protein>
<name>A0ACB8X2A2_9TELE</name>
<comment type="caution">
    <text evidence="1">The sequence shown here is derived from an EMBL/GenBank/DDBJ whole genome shotgun (WGS) entry which is preliminary data.</text>
</comment>
<sequence length="1180" mass="132406">MWIKFAKTFAVIFPIYVLGYFEFSFSWVLIGLAVLFYWRRNHGDKNYRINRALAFLEHEDKVTKQSVPTTELPPWLSSCCCELRVKVHHSNKVIYMKHMHASIWTTRSLMNGDALLNQVHYPDVERVEWLNKTVKQMWPFICQFVDKLFRETIEPAVKGANPHLSSFCFTKIDMGDKPLRVNGVKVYTENVDKRQIIMDLQISFVGNTEIDVDIKKYYCRAGIKSIQLHGTMRVVMDPLLGDMPLIGALSVFFLKKPLSGKVWRSGDRSLLRQSTCNQIKTLLDINWTGLTNMLDIPGVNSFPRQNASKKTTNFRFDRETHTDAAPVSADRCTVCGLCNNIIQDIIYSFLVLPNRITIPLVGEAQLAKLRFPIPKGVLRIHFLEAQDLVGKDTFLGGLIKGKSDPYGVIRIGTQLFQSKVIHETVNPKWNEVYEAPMYDHAGQSLDIELFDEDTDKDDFLGSLMINIAELEKEQKVDEWFVLEDVSTGKLHLRLEWLSVLSKPEKLDQVLSSIKADRGQANDGLSSALLVVFLDSARNLPRGLFLESGDAVCTSDSLARRLILEKKKLLQYLERADKRFLQHNLQQISGAPLLLQISTIIPIPKKPSITGLNDYRPVALASVVMKSFERLVLAHLKDITGPLLDSPPCSLPTRANSGLQKEPPNIAPSIHPEQHGVCCGNFQVPGFHNLPGPEVGWTPSGRRTSRGCTSCANFRKFNLPQELLIQFYTTIIQSVLCTSITVWFGSTTKQDRNRLQQTVRTAEKIIGASLPSIQDLYMSRVRKWAVLEGTVKTRVKFLSGKKVTSDPSPFVQFTVGHKSYDSKIRYKTNEPVWEEAFTFLIHNPKSQDLEVKDEKHKCSLGTLTMPLSRLLEAKDMTLNQRFPLKNSGPSCTLKMKMALRVLCLEKNASASSNSTPSSVQIHKSSSSNPTPQPSVSSDSPKPPSSTSNVPSSSSVSAQDVLNRRKEADEASRSPARADLGKGGGQGLAETGRSTSNLAISGSQQHLAGGKEPTPSIASDISNPYATQELQQRLQQLQNGSGPSYFPLGEIQLTVRHSSQRNRLIVVVHACRNLIAFTDHGSDPYVRLYLLPDKRRSGRRKTHTFKKTLNPVYDQTFEFTVSLVELHRRTLDVAVKNSGGLLSKHKGLLGKVLVELTHEDISKGWTQWYELSEDGLTKPHQL</sequence>
<keyword evidence="2" id="KW-1185">Reference proteome</keyword>
<dbReference type="EMBL" id="CM041533">
    <property type="protein sequence ID" value="KAI3374205.1"/>
    <property type="molecule type" value="Genomic_DNA"/>
</dbReference>
<evidence type="ECO:0000313" key="1">
    <source>
        <dbReference type="EMBL" id="KAI3374205.1"/>
    </source>
</evidence>
<evidence type="ECO:0000313" key="2">
    <source>
        <dbReference type="Proteomes" id="UP000831701"/>
    </source>
</evidence>
<proteinExistence type="predicted"/>
<organism evidence="1 2">
    <name type="scientific">Scortum barcoo</name>
    <name type="common">barcoo grunter</name>
    <dbReference type="NCBI Taxonomy" id="214431"/>
    <lineage>
        <taxon>Eukaryota</taxon>
        <taxon>Metazoa</taxon>
        <taxon>Chordata</taxon>
        <taxon>Craniata</taxon>
        <taxon>Vertebrata</taxon>
        <taxon>Euteleostomi</taxon>
        <taxon>Actinopterygii</taxon>
        <taxon>Neopterygii</taxon>
        <taxon>Teleostei</taxon>
        <taxon>Neoteleostei</taxon>
        <taxon>Acanthomorphata</taxon>
        <taxon>Eupercaria</taxon>
        <taxon>Centrarchiformes</taxon>
        <taxon>Terapontoidei</taxon>
        <taxon>Terapontidae</taxon>
        <taxon>Scortum</taxon>
    </lineage>
</organism>
<accession>A0ACB8X2A2</accession>
<gene>
    <name evidence="1" type="ORF">L3Q82_006064</name>
</gene>
<dbReference type="Proteomes" id="UP000831701">
    <property type="component" value="Chromosome 3"/>
</dbReference>
<reference evidence="1" key="1">
    <citation type="submission" date="2022-04" db="EMBL/GenBank/DDBJ databases">
        <title>Jade perch genome.</title>
        <authorList>
            <person name="Chao B."/>
        </authorList>
    </citation>
    <scope>NUCLEOTIDE SEQUENCE</scope>
    <source>
        <strain evidence="1">CB-2022</strain>
    </source>
</reference>